<evidence type="ECO:0000313" key="4">
    <source>
        <dbReference type="EMBL" id="KZT19101.1"/>
    </source>
</evidence>
<evidence type="ECO:0000256" key="2">
    <source>
        <dbReference type="ARBA" id="ARBA00022801"/>
    </source>
</evidence>
<evidence type="ECO:0000259" key="3">
    <source>
        <dbReference type="Pfam" id="PF08386"/>
    </source>
</evidence>
<dbReference type="Pfam" id="PF08386">
    <property type="entry name" value="Abhydrolase_4"/>
    <property type="match status" value="1"/>
</dbReference>
<evidence type="ECO:0000256" key="1">
    <source>
        <dbReference type="ARBA" id="ARBA00010088"/>
    </source>
</evidence>
<dbReference type="InParanoid" id="A0A165N2S6"/>
<dbReference type="Proteomes" id="UP000076761">
    <property type="component" value="Unassembled WGS sequence"/>
</dbReference>
<dbReference type="OrthoDB" id="425534at2759"/>
<gene>
    <name evidence="4" type="ORF">NEOLEDRAFT_1183670</name>
</gene>
<comment type="similarity">
    <text evidence="1">Belongs to the peptidase S33 family.</text>
</comment>
<dbReference type="GO" id="GO:0016787">
    <property type="term" value="F:hydrolase activity"/>
    <property type="evidence" value="ECO:0007669"/>
    <property type="project" value="UniProtKB-KW"/>
</dbReference>
<proteinExistence type="inferred from homology"/>
<name>A0A165N2S6_9AGAM</name>
<organism evidence="4 5">
    <name type="scientific">Neolentinus lepideus HHB14362 ss-1</name>
    <dbReference type="NCBI Taxonomy" id="1314782"/>
    <lineage>
        <taxon>Eukaryota</taxon>
        <taxon>Fungi</taxon>
        <taxon>Dikarya</taxon>
        <taxon>Basidiomycota</taxon>
        <taxon>Agaricomycotina</taxon>
        <taxon>Agaricomycetes</taxon>
        <taxon>Gloeophyllales</taxon>
        <taxon>Gloeophyllaceae</taxon>
        <taxon>Neolentinus</taxon>
    </lineage>
</organism>
<keyword evidence="5" id="KW-1185">Reference proteome</keyword>
<evidence type="ECO:0000313" key="5">
    <source>
        <dbReference type="Proteomes" id="UP000076761"/>
    </source>
</evidence>
<dbReference type="EMBL" id="KV425650">
    <property type="protein sequence ID" value="KZT19101.1"/>
    <property type="molecule type" value="Genomic_DNA"/>
</dbReference>
<dbReference type="InterPro" id="IPR029058">
    <property type="entry name" value="AB_hydrolase_fold"/>
</dbReference>
<feature type="domain" description="Peptidase S33 tripeptidyl aminopeptidase-like C-terminal" evidence="3">
    <location>
        <begin position="468"/>
        <end position="562"/>
    </location>
</feature>
<dbReference type="SUPFAM" id="SSF53474">
    <property type="entry name" value="alpha/beta-Hydrolases"/>
    <property type="match status" value="1"/>
</dbReference>
<keyword evidence="2" id="KW-0378">Hydrolase</keyword>
<dbReference type="PANTHER" id="PTHR43248:SF25">
    <property type="entry name" value="AB HYDROLASE-1 DOMAIN-CONTAINING PROTEIN-RELATED"/>
    <property type="match status" value="1"/>
</dbReference>
<dbReference type="InterPro" id="IPR013595">
    <property type="entry name" value="Pept_S33_TAP-like_C"/>
</dbReference>
<reference evidence="4 5" key="1">
    <citation type="journal article" date="2016" name="Mol. Biol. Evol.">
        <title>Comparative Genomics of Early-Diverging Mushroom-Forming Fungi Provides Insights into the Origins of Lignocellulose Decay Capabilities.</title>
        <authorList>
            <person name="Nagy L.G."/>
            <person name="Riley R."/>
            <person name="Tritt A."/>
            <person name="Adam C."/>
            <person name="Daum C."/>
            <person name="Floudas D."/>
            <person name="Sun H."/>
            <person name="Yadav J.S."/>
            <person name="Pangilinan J."/>
            <person name="Larsson K.H."/>
            <person name="Matsuura K."/>
            <person name="Barry K."/>
            <person name="Labutti K."/>
            <person name="Kuo R."/>
            <person name="Ohm R.A."/>
            <person name="Bhattacharya S.S."/>
            <person name="Shirouzu T."/>
            <person name="Yoshinaga Y."/>
            <person name="Martin F.M."/>
            <person name="Grigoriev I.V."/>
            <person name="Hibbett D.S."/>
        </authorList>
    </citation>
    <scope>NUCLEOTIDE SEQUENCE [LARGE SCALE GENOMIC DNA]</scope>
    <source>
        <strain evidence="4 5">HHB14362 ss-1</strain>
    </source>
</reference>
<accession>A0A165N2S6</accession>
<sequence length="603" mass="67058">MVDKKWLAGTTLAQLPVHSPNHLSAPSSSWRRGVIQVLTVLSLLLFSVRELYEWSLPRWSCRFPLQQSGVNWRSCGDNFQCANITLPLDYHNSSDPRTVSIAVTRYLAINTTHREGSVFINPGGPGGSGTSLAYRSGPRMAEVLKGRYDIVGFDPRGINLTRPYVSCFETKLDEDVFALEVNKFSLNLPVNVTESVIVDLETQVAKAAAAMEAQSKHCTERVGDYMAYFGTEFVARDIDAMSKIIEGEDKRVNYWGFSYGTILGQYLIKVLPPPRLGKVIIDGVVNPDIWASYSPRSFKGHFDDVDNVLFSFAESCVEVGDSCALSFLSPSEIVSRIDETIESLYYTPQPISDLPVPAVATANNVRSLIFQAMYKIQTWGDLAVHLENAFKGNFSGVVNETMLRVDPGGGSKPDYSSYSGNTIRCTDAKPYPPTKEFPSNSEIAQYVLESMKKYSGRMGDRFFPWSFCHLWQGIDPRRSRYEGTFEMEDGTLDTPILVLSNTYDPVTPFANAVSAKERLGSNARLIQQVDGWGHCTIAQKSFCTADIISRYMLDGEAPTANHTLCGVAEKPFVPFEEALFMADGQGDASVRRAWAKLSDEWEF</sequence>
<protein>
    <recommendedName>
        <fullName evidence="3">Peptidase S33 tripeptidyl aminopeptidase-like C-terminal domain-containing protein</fullName>
    </recommendedName>
</protein>
<dbReference type="PANTHER" id="PTHR43248">
    <property type="entry name" value="2-SUCCINYL-6-HYDROXY-2,4-CYCLOHEXADIENE-1-CARBOXYLATE SYNTHASE"/>
    <property type="match status" value="1"/>
</dbReference>
<dbReference type="InterPro" id="IPR051601">
    <property type="entry name" value="Serine_prot/Carboxylest_S33"/>
</dbReference>
<dbReference type="STRING" id="1314782.A0A165N2S6"/>
<dbReference type="AlphaFoldDB" id="A0A165N2S6"/>
<dbReference type="Gene3D" id="3.40.50.1820">
    <property type="entry name" value="alpha/beta hydrolase"/>
    <property type="match status" value="1"/>
</dbReference>